<dbReference type="AlphaFoldDB" id="A0A975BJT7"/>
<dbReference type="KEGG" id="dmm:dnm_026550"/>
<sequence>MQKTASLYFCTPEKIFDLLSFICPKNRFALFLHSGKDFRFTEFYLSEKPLRSIFALRKRFSTY</sequence>
<name>A0A975BJT7_9BACT</name>
<protein>
    <submittedName>
        <fullName evidence="1">Uncharacterized protein</fullName>
    </submittedName>
</protein>
<gene>
    <name evidence="1" type="ORF">dnm_026550</name>
</gene>
<proteinExistence type="predicted"/>
<organism evidence="1 2">
    <name type="scientific">Desulfonema magnum</name>
    <dbReference type="NCBI Taxonomy" id="45655"/>
    <lineage>
        <taxon>Bacteria</taxon>
        <taxon>Pseudomonadati</taxon>
        <taxon>Thermodesulfobacteriota</taxon>
        <taxon>Desulfobacteria</taxon>
        <taxon>Desulfobacterales</taxon>
        <taxon>Desulfococcaceae</taxon>
        <taxon>Desulfonema</taxon>
    </lineage>
</organism>
<keyword evidence="2" id="KW-1185">Reference proteome</keyword>
<evidence type="ECO:0000313" key="1">
    <source>
        <dbReference type="EMBL" id="QTA86631.1"/>
    </source>
</evidence>
<evidence type="ECO:0000313" key="2">
    <source>
        <dbReference type="Proteomes" id="UP000663722"/>
    </source>
</evidence>
<reference evidence="1" key="1">
    <citation type="journal article" date="2021" name="Microb. Physiol.">
        <title>Proteogenomic Insights into the Physiology of Marine, Sulfate-Reducing, Filamentous Desulfonema limicola and Desulfonema magnum.</title>
        <authorList>
            <person name="Schnaars V."/>
            <person name="Wohlbrand L."/>
            <person name="Scheve S."/>
            <person name="Hinrichs C."/>
            <person name="Reinhardt R."/>
            <person name="Rabus R."/>
        </authorList>
    </citation>
    <scope>NUCLEOTIDE SEQUENCE</scope>
    <source>
        <strain evidence="1">4be13</strain>
    </source>
</reference>
<dbReference type="Proteomes" id="UP000663722">
    <property type="component" value="Chromosome"/>
</dbReference>
<accession>A0A975BJT7</accession>
<dbReference type="EMBL" id="CP061800">
    <property type="protein sequence ID" value="QTA86631.1"/>
    <property type="molecule type" value="Genomic_DNA"/>
</dbReference>